<proteinExistence type="predicted"/>
<accession>A0AC60QLB5</accession>
<gene>
    <name evidence="1" type="ORF">HPB47_018219</name>
</gene>
<organism evidence="1 2">
    <name type="scientific">Ixodes persulcatus</name>
    <name type="common">Taiga tick</name>
    <dbReference type="NCBI Taxonomy" id="34615"/>
    <lineage>
        <taxon>Eukaryota</taxon>
        <taxon>Metazoa</taxon>
        <taxon>Ecdysozoa</taxon>
        <taxon>Arthropoda</taxon>
        <taxon>Chelicerata</taxon>
        <taxon>Arachnida</taxon>
        <taxon>Acari</taxon>
        <taxon>Parasitiformes</taxon>
        <taxon>Ixodida</taxon>
        <taxon>Ixodoidea</taxon>
        <taxon>Ixodidae</taxon>
        <taxon>Ixodinae</taxon>
        <taxon>Ixodes</taxon>
    </lineage>
</organism>
<sequence length="149" mass="16841">MSRRVMNSVDSTPFIASLFCGSGKPPDLEEYLEPFLLKMQELIQDGRFHKETHSEVRLTDGACDAPARSFVKRITSHSLYNSYMTVASSHNDFIRGLSKGLKQPSRMGQRLIVAQIGREDGFLDGCLDVFRGQNTGDYPEEMDGTRFER</sequence>
<comment type="caution">
    <text evidence="1">The sequence shown here is derived from an EMBL/GenBank/DDBJ whole genome shotgun (WGS) entry which is preliminary data.</text>
</comment>
<protein>
    <submittedName>
        <fullName evidence="1">Uncharacterized protein</fullName>
    </submittedName>
</protein>
<evidence type="ECO:0000313" key="2">
    <source>
        <dbReference type="Proteomes" id="UP000805193"/>
    </source>
</evidence>
<keyword evidence="2" id="KW-1185">Reference proteome</keyword>
<name>A0AC60QLB5_IXOPE</name>
<evidence type="ECO:0000313" key="1">
    <source>
        <dbReference type="EMBL" id="KAG0435965.1"/>
    </source>
</evidence>
<dbReference type="EMBL" id="JABSTQ010007275">
    <property type="protein sequence ID" value="KAG0435965.1"/>
    <property type="molecule type" value="Genomic_DNA"/>
</dbReference>
<dbReference type="Proteomes" id="UP000805193">
    <property type="component" value="Unassembled WGS sequence"/>
</dbReference>
<reference evidence="1 2" key="1">
    <citation type="journal article" date="2020" name="Cell">
        <title>Large-Scale Comparative Analyses of Tick Genomes Elucidate Their Genetic Diversity and Vector Capacities.</title>
        <authorList>
            <consortium name="Tick Genome and Microbiome Consortium (TIGMIC)"/>
            <person name="Jia N."/>
            <person name="Wang J."/>
            <person name="Shi W."/>
            <person name="Du L."/>
            <person name="Sun Y."/>
            <person name="Zhan W."/>
            <person name="Jiang J.F."/>
            <person name="Wang Q."/>
            <person name="Zhang B."/>
            <person name="Ji P."/>
            <person name="Bell-Sakyi L."/>
            <person name="Cui X.M."/>
            <person name="Yuan T.T."/>
            <person name="Jiang B.G."/>
            <person name="Yang W.F."/>
            <person name="Lam T.T."/>
            <person name="Chang Q.C."/>
            <person name="Ding S.J."/>
            <person name="Wang X.J."/>
            <person name="Zhu J.G."/>
            <person name="Ruan X.D."/>
            <person name="Zhao L."/>
            <person name="Wei J.T."/>
            <person name="Ye R.Z."/>
            <person name="Que T.C."/>
            <person name="Du C.H."/>
            <person name="Zhou Y.H."/>
            <person name="Cheng J.X."/>
            <person name="Dai P.F."/>
            <person name="Guo W.B."/>
            <person name="Han X.H."/>
            <person name="Huang E.J."/>
            <person name="Li L.F."/>
            <person name="Wei W."/>
            <person name="Gao Y.C."/>
            <person name="Liu J.Z."/>
            <person name="Shao H.Z."/>
            <person name="Wang X."/>
            <person name="Wang C.C."/>
            <person name="Yang T.C."/>
            <person name="Huo Q.B."/>
            <person name="Li W."/>
            <person name="Chen H.Y."/>
            <person name="Chen S.E."/>
            <person name="Zhou L.G."/>
            <person name="Ni X.B."/>
            <person name="Tian J.H."/>
            <person name="Sheng Y."/>
            <person name="Liu T."/>
            <person name="Pan Y.S."/>
            <person name="Xia L.Y."/>
            <person name="Li J."/>
            <person name="Zhao F."/>
            <person name="Cao W.C."/>
        </authorList>
    </citation>
    <scope>NUCLEOTIDE SEQUENCE [LARGE SCALE GENOMIC DNA]</scope>
    <source>
        <strain evidence="1">Iper-2018</strain>
    </source>
</reference>